<keyword evidence="4" id="KW-1185">Reference proteome</keyword>
<organism evidence="3 4">
    <name type="scientific">Trematosphaeria pertusa</name>
    <dbReference type="NCBI Taxonomy" id="390896"/>
    <lineage>
        <taxon>Eukaryota</taxon>
        <taxon>Fungi</taxon>
        <taxon>Dikarya</taxon>
        <taxon>Ascomycota</taxon>
        <taxon>Pezizomycotina</taxon>
        <taxon>Dothideomycetes</taxon>
        <taxon>Pleosporomycetidae</taxon>
        <taxon>Pleosporales</taxon>
        <taxon>Massarineae</taxon>
        <taxon>Trematosphaeriaceae</taxon>
        <taxon>Trematosphaeria</taxon>
    </lineage>
</organism>
<evidence type="ECO:0000313" key="4">
    <source>
        <dbReference type="Proteomes" id="UP000800094"/>
    </source>
</evidence>
<name>A0A6A6HYC9_9PLEO</name>
<protein>
    <submittedName>
        <fullName evidence="3">Uncharacterized protein</fullName>
    </submittedName>
</protein>
<proteinExistence type="predicted"/>
<evidence type="ECO:0000256" key="1">
    <source>
        <dbReference type="SAM" id="MobiDB-lite"/>
    </source>
</evidence>
<evidence type="ECO:0000256" key="2">
    <source>
        <dbReference type="SAM" id="Phobius"/>
    </source>
</evidence>
<keyword evidence="2" id="KW-1133">Transmembrane helix</keyword>
<feature type="compositionally biased region" description="Basic and acidic residues" evidence="1">
    <location>
        <begin position="21"/>
        <end position="35"/>
    </location>
</feature>
<evidence type="ECO:0000313" key="3">
    <source>
        <dbReference type="EMBL" id="KAF2242370.1"/>
    </source>
</evidence>
<keyword evidence="2" id="KW-0472">Membrane</keyword>
<dbReference type="AlphaFoldDB" id="A0A6A6HYC9"/>
<gene>
    <name evidence="3" type="ORF">BU26DRAFT_159579</name>
</gene>
<dbReference type="Proteomes" id="UP000800094">
    <property type="component" value="Unassembled WGS sequence"/>
</dbReference>
<accession>A0A6A6HYC9</accession>
<dbReference type="RefSeq" id="XP_033677374.1">
    <property type="nucleotide sequence ID" value="XM_033820111.1"/>
</dbReference>
<dbReference type="EMBL" id="ML987208">
    <property type="protein sequence ID" value="KAF2242370.1"/>
    <property type="molecule type" value="Genomic_DNA"/>
</dbReference>
<feature type="region of interest" description="Disordered" evidence="1">
    <location>
        <begin position="16"/>
        <end position="35"/>
    </location>
</feature>
<reference evidence="3" key="1">
    <citation type="journal article" date="2020" name="Stud. Mycol.">
        <title>101 Dothideomycetes genomes: a test case for predicting lifestyles and emergence of pathogens.</title>
        <authorList>
            <person name="Haridas S."/>
            <person name="Albert R."/>
            <person name="Binder M."/>
            <person name="Bloem J."/>
            <person name="Labutti K."/>
            <person name="Salamov A."/>
            <person name="Andreopoulos B."/>
            <person name="Baker S."/>
            <person name="Barry K."/>
            <person name="Bills G."/>
            <person name="Bluhm B."/>
            <person name="Cannon C."/>
            <person name="Castanera R."/>
            <person name="Culley D."/>
            <person name="Daum C."/>
            <person name="Ezra D."/>
            <person name="Gonzalez J."/>
            <person name="Henrissat B."/>
            <person name="Kuo A."/>
            <person name="Liang C."/>
            <person name="Lipzen A."/>
            <person name="Lutzoni F."/>
            <person name="Magnuson J."/>
            <person name="Mondo S."/>
            <person name="Nolan M."/>
            <person name="Ohm R."/>
            <person name="Pangilinan J."/>
            <person name="Park H.-J."/>
            <person name="Ramirez L."/>
            <person name="Alfaro M."/>
            <person name="Sun H."/>
            <person name="Tritt A."/>
            <person name="Yoshinaga Y."/>
            <person name="Zwiers L.-H."/>
            <person name="Turgeon B."/>
            <person name="Goodwin S."/>
            <person name="Spatafora J."/>
            <person name="Crous P."/>
            <person name="Grigoriev I."/>
        </authorList>
    </citation>
    <scope>NUCLEOTIDE SEQUENCE</scope>
    <source>
        <strain evidence="3">CBS 122368</strain>
    </source>
</reference>
<dbReference type="GeneID" id="54573441"/>
<sequence length="151" mass="16695">MASVVTALILNPHVPPSSVERCSRRTSADDGETAEQRDALRNLSTTSHTLRHMLQSISSVLVSLGTCYVCITLYFRQRVRHVAMAWPPCFAASLLCGCEQLIGACYCMQELSHCLAMAPNPSGTVESLRLCERRLIRPSTYSLADDELVQH</sequence>
<keyword evidence="2" id="KW-0812">Transmembrane</keyword>
<feature type="transmembrane region" description="Helical" evidence="2">
    <location>
        <begin position="52"/>
        <end position="75"/>
    </location>
</feature>